<keyword evidence="3" id="KW-0813">Transport</keyword>
<evidence type="ECO:0000313" key="9">
    <source>
        <dbReference type="Proteomes" id="UP000238605"/>
    </source>
</evidence>
<comment type="subcellular location">
    <subcellularLocation>
        <location evidence="1">Membrane</location>
        <topology evidence="1">Multi-pass membrane protein</topology>
    </subcellularLocation>
</comment>
<evidence type="ECO:0000256" key="4">
    <source>
        <dbReference type="ARBA" id="ARBA00022989"/>
    </source>
</evidence>
<keyword evidence="4 6" id="KW-1133">Transmembrane helix</keyword>
<keyword evidence="2 6" id="KW-0812">Transmembrane</keyword>
<protein>
    <submittedName>
        <fullName evidence="8">Cation transporter</fullName>
    </submittedName>
</protein>
<evidence type="ECO:0000256" key="3">
    <source>
        <dbReference type="ARBA" id="ARBA00022906"/>
    </source>
</evidence>
<dbReference type="OrthoDB" id="9799649at2"/>
<accession>A0A2S5SU17</accession>
<dbReference type="GO" id="GO:0005886">
    <property type="term" value="C:plasma membrane"/>
    <property type="evidence" value="ECO:0007669"/>
    <property type="project" value="TreeGrafter"/>
</dbReference>
<feature type="domain" description="Cation efflux protein transmembrane" evidence="7">
    <location>
        <begin position="38"/>
        <end position="211"/>
    </location>
</feature>
<evidence type="ECO:0000256" key="6">
    <source>
        <dbReference type="SAM" id="Phobius"/>
    </source>
</evidence>
<feature type="transmembrane region" description="Helical" evidence="6">
    <location>
        <begin position="97"/>
        <end position="118"/>
    </location>
</feature>
<gene>
    <name evidence="8" type="ORF">C1704_11090</name>
</gene>
<dbReference type="EMBL" id="PSNX01000009">
    <property type="protein sequence ID" value="PPE66196.1"/>
    <property type="molecule type" value="Genomic_DNA"/>
</dbReference>
<keyword evidence="3" id="KW-0862">Zinc</keyword>
<reference evidence="8 9" key="1">
    <citation type="submission" date="2018-02" db="EMBL/GenBank/DDBJ databases">
        <title>Reclassifiation of [Polyangium] brachysporum DSM 7029 as Guopingzhaonella breviflexa gen. nov., sp. nov., a member of the family Comamonadaceae.</title>
        <authorList>
            <person name="Tang B."/>
        </authorList>
    </citation>
    <scope>NUCLEOTIDE SEQUENCE [LARGE SCALE GENOMIC DNA]</scope>
    <source>
        <strain evidence="8 9">BCRC 80649</strain>
    </source>
</reference>
<keyword evidence="5 6" id="KW-0472">Membrane</keyword>
<comment type="caution">
    <text evidence="8">The sequence shown here is derived from an EMBL/GenBank/DDBJ whole genome shotgun (WGS) entry which is preliminary data.</text>
</comment>
<evidence type="ECO:0000256" key="2">
    <source>
        <dbReference type="ARBA" id="ARBA00022692"/>
    </source>
</evidence>
<dbReference type="AlphaFoldDB" id="A0A2S5SU17"/>
<dbReference type="PANTHER" id="PTHR11562">
    <property type="entry name" value="CATION EFFLUX PROTEIN/ ZINC TRANSPORTER"/>
    <property type="match status" value="1"/>
</dbReference>
<feature type="transmembrane region" description="Helical" evidence="6">
    <location>
        <begin position="124"/>
        <end position="146"/>
    </location>
</feature>
<dbReference type="SUPFAM" id="SSF161111">
    <property type="entry name" value="Cation efflux protein transmembrane domain-like"/>
    <property type="match status" value="1"/>
</dbReference>
<feature type="transmembrane region" description="Helical" evidence="6">
    <location>
        <begin position="64"/>
        <end position="85"/>
    </location>
</feature>
<proteinExistence type="predicted"/>
<dbReference type="InterPro" id="IPR058533">
    <property type="entry name" value="Cation_efflux_TM"/>
</dbReference>
<dbReference type="Gene3D" id="1.20.1510.10">
    <property type="entry name" value="Cation efflux protein transmembrane domain"/>
    <property type="match status" value="1"/>
</dbReference>
<keyword evidence="3" id="KW-0864">Zinc transport</keyword>
<dbReference type="InterPro" id="IPR050681">
    <property type="entry name" value="CDF/SLC30A"/>
</dbReference>
<evidence type="ECO:0000259" key="7">
    <source>
        <dbReference type="Pfam" id="PF01545"/>
    </source>
</evidence>
<dbReference type="InterPro" id="IPR027469">
    <property type="entry name" value="Cation_efflux_TMD_sf"/>
</dbReference>
<organism evidence="8 9">
    <name type="scientific">Caldimonas caldifontis</name>
    <dbReference type="NCBI Taxonomy" id="1452508"/>
    <lineage>
        <taxon>Bacteria</taxon>
        <taxon>Pseudomonadati</taxon>
        <taxon>Pseudomonadota</taxon>
        <taxon>Betaproteobacteria</taxon>
        <taxon>Burkholderiales</taxon>
        <taxon>Sphaerotilaceae</taxon>
        <taxon>Caldimonas</taxon>
    </lineage>
</organism>
<keyword evidence="9" id="KW-1185">Reference proteome</keyword>
<evidence type="ECO:0000313" key="8">
    <source>
        <dbReference type="EMBL" id="PPE66196.1"/>
    </source>
</evidence>
<dbReference type="Proteomes" id="UP000238605">
    <property type="component" value="Unassembled WGS sequence"/>
</dbReference>
<dbReference type="PANTHER" id="PTHR11562:SF17">
    <property type="entry name" value="RE54080P-RELATED"/>
    <property type="match status" value="1"/>
</dbReference>
<evidence type="ECO:0000256" key="1">
    <source>
        <dbReference type="ARBA" id="ARBA00004141"/>
    </source>
</evidence>
<dbReference type="Pfam" id="PF01545">
    <property type="entry name" value="Cation_efflux"/>
    <property type="match status" value="1"/>
</dbReference>
<dbReference type="GO" id="GO:0005385">
    <property type="term" value="F:zinc ion transmembrane transporter activity"/>
    <property type="evidence" value="ECO:0007669"/>
    <property type="project" value="TreeGrafter"/>
</dbReference>
<sequence>MGVVEGVLLCAGSQRRRVSFDDEHDLDASRAADRRILWWVLLINVGQCVAGVGVGLWAASTAVIGAALDNLADASVYGVSLYAVGRAASIKVRAARLSGWLLIGLAAMLAVEVLRRFFGGEAPIGPAMMAMAAVNAALNIVCLRLLKRHRGEDVNFKASAIFTSNDSIVNLAIVLSGALVIWWGSNLPDVVLGLVVAAIAANGGREILAEAREAAERADAKKA</sequence>
<keyword evidence="3" id="KW-0406">Ion transport</keyword>
<evidence type="ECO:0000256" key="5">
    <source>
        <dbReference type="ARBA" id="ARBA00023136"/>
    </source>
</evidence>
<feature type="transmembrane region" description="Helical" evidence="6">
    <location>
        <begin position="36"/>
        <end position="58"/>
    </location>
</feature>
<name>A0A2S5SU17_9BURK</name>
<feature type="transmembrane region" description="Helical" evidence="6">
    <location>
        <begin position="167"/>
        <end position="184"/>
    </location>
</feature>